<proteinExistence type="predicted"/>
<evidence type="ECO:0000313" key="3">
    <source>
        <dbReference type="Proteomes" id="UP000355283"/>
    </source>
</evidence>
<feature type="compositionally biased region" description="Low complexity" evidence="1">
    <location>
        <begin position="393"/>
        <end position="408"/>
    </location>
</feature>
<reference evidence="2 3" key="1">
    <citation type="submission" date="2019-01" db="EMBL/GenBank/DDBJ databases">
        <title>Nuclear Genome Assembly of the Microalgal Biofuel strain Nannochloropsis salina CCMP1776.</title>
        <authorList>
            <person name="Hovde B."/>
        </authorList>
    </citation>
    <scope>NUCLEOTIDE SEQUENCE [LARGE SCALE GENOMIC DNA]</scope>
    <source>
        <strain evidence="2 3">CCMP1776</strain>
    </source>
</reference>
<feature type="compositionally biased region" description="Polar residues" evidence="1">
    <location>
        <begin position="458"/>
        <end position="478"/>
    </location>
</feature>
<gene>
    <name evidence="2" type="ORF">NSK_007062</name>
</gene>
<protein>
    <submittedName>
        <fullName evidence="2">Uncharacterized protein</fullName>
    </submittedName>
</protein>
<accession>A0A4D9CWC5</accession>
<comment type="caution">
    <text evidence="2">The sequence shown here is derived from an EMBL/GenBank/DDBJ whole genome shotgun (WGS) entry which is preliminary data.</text>
</comment>
<organism evidence="2 3">
    <name type="scientific">Nannochloropsis salina CCMP1776</name>
    <dbReference type="NCBI Taxonomy" id="1027361"/>
    <lineage>
        <taxon>Eukaryota</taxon>
        <taxon>Sar</taxon>
        <taxon>Stramenopiles</taxon>
        <taxon>Ochrophyta</taxon>
        <taxon>Eustigmatophyceae</taxon>
        <taxon>Eustigmatales</taxon>
        <taxon>Monodopsidaceae</taxon>
        <taxon>Microchloropsis</taxon>
        <taxon>Microchloropsis salina</taxon>
    </lineage>
</organism>
<evidence type="ECO:0000313" key="2">
    <source>
        <dbReference type="EMBL" id="TFJ81815.1"/>
    </source>
</evidence>
<dbReference type="Proteomes" id="UP000355283">
    <property type="component" value="Unassembled WGS sequence"/>
</dbReference>
<dbReference type="EMBL" id="SDOX01000122">
    <property type="protein sequence ID" value="TFJ81815.1"/>
    <property type="molecule type" value="Genomic_DNA"/>
</dbReference>
<evidence type="ECO:0000256" key="1">
    <source>
        <dbReference type="SAM" id="MobiDB-lite"/>
    </source>
</evidence>
<dbReference type="AlphaFoldDB" id="A0A4D9CWC5"/>
<name>A0A4D9CWC5_9STRA</name>
<dbReference type="OrthoDB" id="10301265at2759"/>
<sequence>MLARSTSWNSTKDDAFGLEFDGDLFVDTEHSLMELSATVENNENTTRGKTATVQETPDAAHHQVEPVMTAGRAIFGEHDPSSVPLRKAHFGTAGVQLVNQDVNLHQTTPSPRSFHPYLQHQIFDENAQPIERGASTVTRHNPSASRPGSSLKKAAAPRVNVRLVPQNSRTAARVRNAGYNPKLELSTPLSKRVGFFLGHLAKKWSNVSGINSLSLRLVVSPARQLEEHVSLRSLESYFTTATKMAAGPSPTPTGAGAVTPPSPSAILQLHYLLVEDLECDHNTAASHTTPARESPWGPEENSLFDAFAATGLDQLPCAIFSDLPHSLPPSNVPPISVQQVDVQPVQEPKKGRKRASLTSGVASNRNDTFVNAATVEICTPAPVKQRTTSFCSSVSTTTSSSSSPSIDSSADRSRSVVGPKPALGQEKKRRRIRPTLLSAGQAVSSSPSFTMAHCGIGSFTSESSRQSCFSNSGDDSGQ</sequence>
<feature type="region of interest" description="Disordered" evidence="1">
    <location>
        <begin position="393"/>
        <end position="478"/>
    </location>
</feature>
<keyword evidence="3" id="KW-1185">Reference proteome</keyword>